<dbReference type="PANTHER" id="PTHR48075">
    <property type="entry name" value="3-HYDROXYACYL-COA DEHYDROGENASE FAMILY PROTEIN"/>
    <property type="match status" value="1"/>
</dbReference>
<evidence type="ECO:0000313" key="7">
    <source>
        <dbReference type="EMBL" id="MYH62760.1"/>
    </source>
</evidence>
<dbReference type="InterPro" id="IPR013328">
    <property type="entry name" value="6PGD_dom2"/>
</dbReference>
<keyword evidence="3" id="KW-0560">Oxidoreductase</keyword>
<dbReference type="Pfam" id="PF02737">
    <property type="entry name" value="3HCDH_N"/>
    <property type="match status" value="1"/>
</dbReference>
<dbReference type="InterPro" id="IPR022694">
    <property type="entry name" value="3-OHacyl-CoA_DH"/>
</dbReference>
<evidence type="ECO:0000259" key="5">
    <source>
        <dbReference type="Pfam" id="PF00725"/>
    </source>
</evidence>
<evidence type="ECO:0000259" key="6">
    <source>
        <dbReference type="Pfam" id="PF02737"/>
    </source>
</evidence>
<feature type="site" description="Important for catalytic activity" evidence="4">
    <location>
        <position position="61"/>
    </location>
</feature>
<dbReference type="AlphaFoldDB" id="A0A6B1G2S9"/>
<feature type="domain" description="3-hydroxyacyl-CoA dehydrogenase C-terminal" evidence="5">
    <location>
        <begin position="108"/>
        <end position="176"/>
    </location>
</feature>
<gene>
    <name evidence="7" type="ORF">F4148_13730</name>
</gene>
<evidence type="ECO:0000256" key="1">
    <source>
        <dbReference type="ARBA" id="ARBA00005086"/>
    </source>
</evidence>
<dbReference type="EMBL" id="VYDA01000492">
    <property type="protein sequence ID" value="MYH62760.1"/>
    <property type="molecule type" value="Genomic_DNA"/>
</dbReference>
<comment type="pathway">
    <text evidence="1">Lipid metabolism; butanoate metabolism.</text>
</comment>
<dbReference type="InterPro" id="IPR006108">
    <property type="entry name" value="3HC_DH_C"/>
</dbReference>
<evidence type="ECO:0000256" key="4">
    <source>
        <dbReference type="PIRSR" id="PIRSR000105-1"/>
    </source>
</evidence>
<dbReference type="InterPro" id="IPR008927">
    <property type="entry name" value="6-PGluconate_DH-like_C_sf"/>
</dbReference>
<dbReference type="PIRSF" id="PIRSF000105">
    <property type="entry name" value="HCDH"/>
    <property type="match status" value="1"/>
</dbReference>
<protein>
    <submittedName>
        <fullName evidence="7">3-hydroxybutyryl-CoA dehydrogenase</fullName>
    </submittedName>
</protein>
<evidence type="ECO:0000256" key="2">
    <source>
        <dbReference type="ARBA" id="ARBA00009463"/>
    </source>
</evidence>
<feature type="non-terminal residue" evidence="7">
    <location>
        <position position="1"/>
    </location>
</feature>
<dbReference type="Gene3D" id="3.40.50.720">
    <property type="entry name" value="NAD(P)-binding Rossmann-like Domain"/>
    <property type="match status" value="1"/>
</dbReference>
<evidence type="ECO:0000256" key="3">
    <source>
        <dbReference type="ARBA" id="ARBA00023002"/>
    </source>
</evidence>
<proteinExistence type="inferred from homology"/>
<organism evidence="7">
    <name type="scientific">Caldilineaceae bacterium SB0675_bin_29</name>
    <dbReference type="NCBI Taxonomy" id="2605266"/>
    <lineage>
        <taxon>Bacteria</taxon>
        <taxon>Bacillati</taxon>
        <taxon>Chloroflexota</taxon>
        <taxon>Caldilineae</taxon>
        <taxon>Caldilineales</taxon>
        <taxon>Caldilineaceae</taxon>
    </lineage>
</organism>
<reference evidence="7" key="1">
    <citation type="submission" date="2019-09" db="EMBL/GenBank/DDBJ databases">
        <title>Characterisation of the sponge microbiome using genome-centric metagenomics.</title>
        <authorList>
            <person name="Engelberts J.P."/>
            <person name="Robbins S.J."/>
            <person name="De Goeij J.M."/>
            <person name="Aranda M."/>
            <person name="Bell S.C."/>
            <person name="Webster N.S."/>
        </authorList>
    </citation>
    <scope>NUCLEOTIDE SEQUENCE</scope>
    <source>
        <strain evidence="7">SB0675_bin_29</strain>
    </source>
</reference>
<accession>A0A6B1G2S9</accession>
<dbReference type="InterPro" id="IPR036291">
    <property type="entry name" value="NAD(P)-bd_dom_sf"/>
</dbReference>
<dbReference type="GO" id="GO:0006631">
    <property type="term" value="P:fatty acid metabolic process"/>
    <property type="evidence" value="ECO:0007669"/>
    <property type="project" value="InterPro"/>
</dbReference>
<dbReference type="SUPFAM" id="SSF51735">
    <property type="entry name" value="NAD(P)-binding Rossmann-fold domains"/>
    <property type="match status" value="1"/>
</dbReference>
<name>A0A6B1G2S9_9CHLR</name>
<feature type="domain" description="3-hydroxyacyl-CoA dehydrogenase NAD binding" evidence="6">
    <location>
        <begin position="3"/>
        <end position="103"/>
    </location>
</feature>
<dbReference type="InterPro" id="IPR006176">
    <property type="entry name" value="3-OHacyl-CoA_DH_NAD-bd"/>
</dbReference>
<dbReference type="GO" id="GO:0016616">
    <property type="term" value="F:oxidoreductase activity, acting on the CH-OH group of donors, NAD or NADP as acceptor"/>
    <property type="evidence" value="ECO:0007669"/>
    <property type="project" value="InterPro"/>
</dbReference>
<dbReference type="Pfam" id="PF00725">
    <property type="entry name" value="3HCDH"/>
    <property type="match status" value="1"/>
</dbReference>
<dbReference type="SUPFAM" id="SSF48179">
    <property type="entry name" value="6-phosphogluconate dehydrogenase C-terminal domain-like"/>
    <property type="match status" value="1"/>
</dbReference>
<dbReference type="PANTHER" id="PTHR48075:SF5">
    <property type="entry name" value="3-HYDROXYBUTYRYL-COA DEHYDROGENASE"/>
    <property type="match status" value="1"/>
</dbReference>
<comment type="similarity">
    <text evidence="2">Belongs to the 3-hydroxyacyl-CoA dehydrogenase family.</text>
</comment>
<dbReference type="Gene3D" id="1.10.1040.10">
    <property type="entry name" value="N-(1-d-carboxylethyl)-l-norvaline Dehydrogenase, domain 2"/>
    <property type="match status" value="1"/>
</dbReference>
<dbReference type="GO" id="GO:0070403">
    <property type="term" value="F:NAD+ binding"/>
    <property type="evidence" value="ECO:0007669"/>
    <property type="project" value="InterPro"/>
</dbReference>
<comment type="caution">
    <text evidence="7">The sequence shown here is derived from an EMBL/GenBank/DDBJ whole genome shotgun (WGS) entry which is preliminary data.</text>
</comment>
<sequence length="233" mass="25642">LAHVQFVQESVPERLDTKCETLRKLEVVIGPQVVVSSSATALIPSDIQADARHPQRLLVGHPFNPPHLIPLVEVSGGAQTALEVLDWAMKFYRAIGKEPVLMKREAYGHIANRLAAALFREAVHLVAEGITTVEDVDEVITNGPGLRWALQGPFATYHLAGGDKGFAHYMHHLGPSQEARWQTLGQPRLTEELITKLVNDVEEATAGRSPARLARIRDTGLVELLRLKNSLPE</sequence>